<evidence type="ECO:0000256" key="3">
    <source>
        <dbReference type="ARBA" id="ARBA00023172"/>
    </source>
</evidence>
<evidence type="ECO:0000313" key="6">
    <source>
        <dbReference type="EMBL" id="UUC45596.1"/>
    </source>
</evidence>
<evidence type="ECO:0000256" key="4">
    <source>
        <dbReference type="PROSITE-ProRule" id="PRU01248"/>
    </source>
</evidence>
<proteinExistence type="predicted"/>
<accession>A0ABY5ITD5</accession>
<evidence type="ECO:0000256" key="2">
    <source>
        <dbReference type="ARBA" id="ARBA00023125"/>
    </source>
</evidence>
<sequence length="455" mass="53159">MSKILEILQTAYATAYDLKQINLNYSGPKVYNANGNIKKRWYVYYSYRNPKTGKLTRQPGLYLEVNKMFKTFESRTLAFDILKKAIEKLLIAGFNPYKEKLDIEKIISNLQDLIPGFTPKSEELKNLNPIVLKPEPTETKENGLLFSDALKYVLKRWEKTLGENSYPDYRIRINQFDKWLSENGHQNIYVTDISKRIVIDFLNDLLVRTGPKNRNNSRSVISAFFGILEEDEHIKTNFVSQIKVLKSTAKKNKTYTLTQERDLLNYLFQNDKMLDLFIKFVSYNFLRPVEVARLRVMDIDLVGKKMRFKAKNQPVKTKIIPDILLKELPDLKNLNPSNFLFTPDGFGLDWATKETNRRGYWGKRFKKVKDIFGLGDEYGLYSWRHTYITKLYYEFVKLCTPFEAKSKLMLITGHATMFALEKYLRDIDAVLPDDYSEALTKANEWLAKNPLPKAA</sequence>
<dbReference type="SUPFAM" id="SSF56349">
    <property type="entry name" value="DNA breaking-rejoining enzymes"/>
    <property type="match status" value="1"/>
</dbReference>
<keyword evidence="7" id="KW-1185">Reference proteome</keyword>
<gene>
    <name evidence="6" type="ORF">NOX80_18490</name>
</gene>
<organism evidence="6 7">
    <name type="scientific">Flavobacterium cerinum</name>
    <dbReference type="NCBI Taxonomy" id="2502784"/>
    <lineage>
        <taxon>Bacteria</taxon>
        <taxon>Pseudomonadati</taxon>
        <taxon>Bacteroidota</taxon>
        <taxon>Flavobacteriia</taxon>
        <taxon>Flavobacteriales</taxon>
        <taxon>Flavobacteriaceae</taxon>
        <taxon>Flavobacterium</taxon>
    </lineage>
</organism>
<reference evidence="6" key="1">
    <citation type="submission" date="2022-07" db="EMBL/GenBank/DDBJ databases">
        <title>Isolation, identification, and degradation of a PFOSA degrading strain from sewage treatment plant.</title>
        <authorList>
            <person name="Zhang L."/>
            <person name="Huo Y."/>
        </authorList>
    </citation>
    <scope>NUCLEOTIDE SEQUENCE</scope>
    <source>
        <strain evidence="6">C1</strain>
    </source>
</reference>
<evidence type="ECO:0000259" key="5">
    <source>
        <dbReference type="PROSITE" id="PS51900"/>
    </source>
</evidence>
<dbReference type="InterPro" id="IPR010998">
    <property type="entry name" value="Integrase_recombinase_N"/>
</dbReference>
<dbReference type="InterPro" id="IPR011010">
    <property type="entry name" value="DNA_brk_join_enz"/>
</dbReference>
<protein>
    <submittedName>
        <fullName evidence="6">Site-specific integrase</fullName>
    </submittedName>
</protein>
<name>A0ABY5ITD5_9FLAO</name>
<dbReference type="Proteomes" id="UP001059844">
    <property type="component" value="Chromosome"/>
</dbReference>
<dbReference type="PANTHER" id="PTHR30349">
    <property type="entry name" value="PHAGE INTEGRASE-RELATED"/>
    <property type="match status" value="1"/>
</dbReference>
<feature type="domain" description="Core-binding (CB)" evidence="5">
    <location>
        <begin position="144"/>
        <end position="229"/>
    </location>
</feature>
<keyword evidence="1" id="KW-0229">DNA integration</keyword>
<dbReference type="RefSeq" id="WP_256551289.1">
    <property type="nucleotide sequence ID" value="NZ_CP101751.1"/>
</dbReference>
<dbReference type="InterPro" id="IPR013762">
    <property type="entry name" value="Integrase-like_cat_sf"/>
</dbReference>
<keyword evidence="3" id="KW-0233">DNA recombination</keyword>
<dbReference type="Gene3D" id="1.10.443.10">
    <property type="entry name" value="Intergrase catalytic core"/>
    <property type="match status" value="1"/>
</dbReference>
<keyword evidence="2 4" id="KW-0238">DNA-binding</keyword>
<dbReference type="PROSITE" id="PS51900">
    <property type="entry name" value="CB"/>
    <property type="match status" value="1"/>
</dbReference>
<dbReference type="InterPro" id="IPR044068">
    <property type="entry name" value="CB"/>
</dbReference>
<dbReference type="Gene3D" id="1.10.150.130">
    <property type="match status" value="1"/>
</dbReference>
<evidence type="ECO:0000256" key="1">
    <source>
        <dbReference type="ARBA" id="ARBA00022908"/>
    </source>
</evidence>
<evidence type="ECO:0000313" key="7">
    <source>
        <dbReference type="Proteomes" id="UP001059844"/>
    </source>
</evidence>
<dbReference type="EMBL" id="CP101751">
    <property type="protein sequence ID" value="UUC45596.1"/>
    <property type="molecule type" value="Genomic_DNA"/>
</dbReference>
<dbReference type="InterPro" id="IPR050090">
    <property type="entry name" value="Tyrosine_recombinase_XerCD"/>
</dbReference>